<dbReference type="Pfam" id="PF05730">
    <property type="entry name" value="CFEM"/>
    <property type="match status" value="1"/>
</dbReference>
<evidence type="ECO:0000256" key="5">
    <source>
        <dbReference type="ARBA" id="ARBA00022622"/>
    </source>
</evidence>
<sequence length="726" mass="76538">MKGAIQFLGALAAVQAVSATYIDWTQPFNSYDCGGKKCGGREKFEPPAYSNERCTPQQSTGYDFSDAPTGDLPKYDDFDFSGYKCKQSSLQRRSGRGSGNKCASSYVEPETYSNEIKCGKKFSVEEFDISVERESVIEFHYGMPDGSTCKHVSTCGTGITPIKNTQCGGAKSVKCKIHKSSKNKKKCGFNIHHIKFRCDNNPTTTTTPVPATTEPAPCTEYSCTATDTTTEVAPTTTEEAPCTEYSCTATDTTTEAVPTTTEEAPCTEYSCTATDTTTEAVPTTTDEAPCTEYSCTATDTTTEALPTTTEEAPCTEYSCTATDTTTEALPTTTEEAPCTEYSCTATDTTTEAVPTTTDEAPCTEYSCTATDTTTEAVPTTTDEAPCTEYSCTATETTTEAVPTEAVPTEEAPCTEYSCTGVPTSEAVPTTSEDVPTTTDVYVPPTDVYVPPLNTSIPYETPSPSETETVPPSGTDVYTTLPSVPVETGCPPVLPQCMETWTKITECVNSGDVKCLCPNPEYIKSVAACVEAWGVDDDEVSKALEYMQGLCAEHIPENPAIVTCVPTYVTLPPVTTGASTITVSTTVVVPCTTASPEETTQPGYVPSYTTETIVKTVTVCPVKLVTTEPSKPVLVPGTITAPAYIPPTAPATIPATVPAEATTVAATTPVEYLPSTMMTAYPTVPVPGPANTTTPSPPIATGAASSFKAFSTVLLAGVIGLTALIMA</sequence>
<keyword evidence="5" id="KW-0325">Glycoprotein</keyword>
<comment type="subcellular location">
    <subcellularLocation>
        <location evidence="1">Membrane</location>
        <topology evidence="1">Lipid-anchor</topology>
        <topology evidence="1">GPI-anchor</topology>
    </subcellularLocation>
    <subcellularLocation>
        <location evidence="2">Secreted</location>
    </subcellularLocation>
</comment>
<dbReference type="AlphaFoldDB" id="A0AAV9WNG9"/>
<evidence type="ECO:0000256" key="9">
    <source>
        <dbReference type="SAM" id="SignalP"/>
    </source>
</evidence>
<evidence type="ECO:0000256" key="7">
    <source>
        <dbReference type="ARBA" id="ARBA00023157"/>
    </source>
</evidence>
<keyword evidence="5" id="KW-0336">GPI-anchor</keyword>
<keyword evidence="7" id="KW-1015">Disulfide bond</keyword>
<evidence type="ECO:0000313" key="12">
    <source>
        <dbReference type="Proteomes" id="UP001370758"/>
    </source>
</evidence>
<feature type="domain" description="CFEM" evidence="10">
    <location>
        <begin position="489"/>
        <end position="551"/>
    </location>
</feature>
<proteinExistence type="inferred from homology"/>
<evidence type="ECO:0000259" key="10">
    <source>
        <dbReference type="Pfam" id="PF05730"/>
    </source>
</evidence>
<evidence type="ECO:0000256" key="1">
    <source>
        <dbReference type="ARBA" id="ARBA00004589"/>
    </source>
</evidence>
<feature type="chain" id="PRO_5043451933" description="CFEM domain-containing protein" evidence="9">
    <location>
        <begin position="20"/>
        <end position="726"/>
    </location>
</feature>
<reference evidence="11 12" key="1">
    <citation type="submission" date="2023-08" db="EMBL/GenBank/DDBJ databases">
        <authorList>
            <person name="Palmer J.M."/>
        </authorList>
    </citation>
    <scope>NUCLEOTIDE SEQUENCE [LARGE SCALE GENOMIC DNA]</scope>
    <source>
        <strain evidence="11 12">TWF481</strain>
    </source>
</reference>
<evidence type="ECO:0000256" key="3">
    <source>
        <dbReference type="ARBA" id="ARBA00010031"/>
    </source>
</evidence>
<accession>A0AAV9WNG9</accession>
<evidence type="ECO:0000256" key="4">
    <source>
        <dbReference type="ARBA" id="ARBA00022525"/>
    </source>
</evidence>
<dbReference type="EMBL" id="JAVHJL010000001">
    <property type="protein sequence ID" value="KAK6511791.1"/>
    <property type="molecule type" value="Genomic_DNA"/>
</dbReference>
<keyword evidence="4" id="KW-0964">Secreted</keyword>
<comment type="caution">
    <text evidence="11">The sequence shown here is derived from an EMBL/GenBank/DDBJ whole genome shotgun (WGS) entry which is preliminary data.</text>
</comment>
<protein>
    <recommendedName>
        <fullName evidence="10">CFEM domain-containing protein</fullName>
    </recommendedName>
</protein>
<evidence type="ECO:0000256" key="6">
    <source>
        <dbReference type="ARBA" id="ARBA00022729"/>
    </source>
</evidence>
<feature type="signal peptide" evidence="9">
    <location>
        <begin position="1"/>
        <end position="19"/>
    </location>
</feature>
<dbReference type="InterPro" id="IPR008427">
    <property type="entry name" value="Extracellular_membr_CFEM_dom"/>
</dbReference>
<keyword evidence="5" id="KW-0472">Membrane</keyword>
<evidence type="ECO:0000313" key="11">
    <source>
        <dbReference type="EMBL" id="KAK6511791.1"/>
    </source>
</evidence>
<name>A0AAV9WNG9_9PEZI</name>
<dbReference type="Proteomes" id="UP001370758">
    <property type="component" value="Unassembled WGS sequence"/>
</dbReference>
<comment type="similarity">
    <text evidence="3">Belongs to the RBT5 family.</text>
</comment>
<dbReference type="GO" id="GO:0005576">
    <property type="term" value="C:extracellular region"/>
    <property type="evidence" value="ECO:0007669"/>
    <property type="project" value="UniProtKB-SubCell"/>
</dbReference>
<evidence type="ECO:0000256" key="2">
    <source>
        <dbReference type="ARBA" id="ARBA00004613"/>
    </source>
</evidence>
<keyword evidence="8" id="KW-0449">Lipoprotein</keyword>
<keyword evidence="6 9" id="KW-0732">Signal</keyword>
<dbReference type="GO" id="GO:0098552">
    <property type="term" value="C:side of membrane"/>
    <property type="evidence" value="ECO:0007669"/>
    <property type="project" value="UniProtKB-KW"/>
</dbReference>
<keyword evidence="12" id="KW-1185">Reference proteome</keyword>
<organism evidence="11 12">
    <name type="scientific">Arthrobotrys musiformis</name>
    <dbReference type="NCBI Taxonomy" id="47236"/>
    <lineage>
        <taxon>Eukaryota</taxon>
        <taxon>Fungi</taxon>
        <taxon>Dikarya</taxon>
        <taxon>Ascomycota</taxon>
        <taxon>Pezizomycotina</taxon>
        <taxon>Orbiliomycetes</taxon>
        <taxon>Orbiliales</taxon>
        <taxon>Orbiliaceae</taxon>
        <taxon>Arthrobotrys</taxon>
    </lineage>
</organism>
<evidence type="ECO:0000256" key="8">
    <source>
        <dbReference type="ARBA" id="ARBA00023288"/>
    </source>
</evidence>
<gene>
    <name evidence="11" type="ORF">TWF481_000697</name>
</gene>